<dbReference type="OMA" id="WITEYIR"/>
<dbReference type="SUPFAM" id="SSF81321">
    <property type="entry name" value="Family A G protein-coupled receptor-like"/>
    <property type="match status" value="1"/>
</dbReference>
<feature type="transmembrane region" description="Helical" evidence="5">
    <location>
        <begin position="320"/>
        <end position="339"/>
    </location>
</feature>
<feature type="domain" description="G-protein coupled receptors family 1 profile" evidence="6">
    <location>
        <begin position="49"/>
        <end position="336"/>
    </location>
</feature>
<feature type="transmembrane region" description="Helical" evidence="5">
    <location>
        <begin position="158"/>
        <end position="176"/>
    </location>
</feature>
<organism evidence="8">
    <name type="scientific">Caenorhabditis remanei</name>
    <name type="common">Caenorhabditis vulgaris</name>
    <dbReference type="NCBI Taxonomy" id="31234"/>
    <lineage>
        <taxon>Eukaryota</taxon>
        <taxon>Metazoa</taxon>
        <taxon>Ecdysozoa</taxon>
        <taxon>Nematoda</taxon>
        <taxon>Chromadorea</taxon>
        <taxon>Rhabditida</taxon>
        <taxon>Rhabditina</taxon>
        <taxon>Rhabditomorpha</taxon>
        <taxon>Rhabditoidea</taxon>
        <taxon>Rhabditidae</taxon>
        <taxon>Peloderinae</taxon>
        <taxon>Caenorhabditis</taxon>
    </lineage>
</organism>
<dbReference type="GO" id="GO:0016020">
    <property type="term" value="C:membrane"/>
    <property type="evidence" value="ECO:0007669"/>
    <property type="project" value="UniProtKB-SubCell"/>
</dbReference>
<evidence type="ECO:0000256" key="3">
    <source>
        <dbReference type="ARBA" id="ARBA00022989"/>
    </source>
</evidence>
<evidence type="ECO:0000313" key="8">
    <source>
        <dbReference type="Proteomes" id="UP000008281"/>
    </source>
</evidence>
<proteinExistence type="predicted"/>
<keyword evidence="8" id="KW-1185">Reference proteome</keyword>
<dbReference type="InterPro" id="IPR017452">
    <property type="entry name" value="GPCR_Rhodpsn_7TM"/>
</dbReference>
<dbReference type="InterPro" id="IPR019427">
    <property type="entry name" value="7TM_GPCR_serpentine_rcpt_Srw"/>
</dbReference>
<feature type="transmembrane region" description="Helical" evidence="5">
    <location>
        <begin position="39"/>
        <end position="58"/>
    </location>
</feature>
<evidence type="ECO:0000256" key="1">
    <source>
        <dbReference type="ARBA" id="ARBA00004370"/>
    </source>
</evidence>
<evidence type="ECO:0000256" key="5">
    <source>
        <dbReference type="SAM" id="Phobius"/>
    </source>
</evidence>
<protein>
    <recommendedName>
        <fullName evidence="6">G-protein coupled receptors family 1 profile domain-containing protein</fullName>
    </recommendedName>
</protein>
<name>E3MFS4_CAERE</name>
<dbReference type="InParanoid" id="E3MFS4"/>
<feature type="transmembrane region" description="Helical" evidence="5">
    <location>
        <begin position="228"/>
        <end position="249"/>
    </location>
</feature>
<sequence>MDCLESKKFSKYGNSTRHFFCFLWEDFTPFAVYGLYENGIYVAIICILINIFHIIVISQKSMSTSPIYILLAAIAVMDICSLLYDVHFEIVNFFKATNICYSKNTDYFILVTKAIMESIRYFTRRCSTWLSLSIALIRTVVIKYPMNRTIEKLSKPVSAIYFIIAVLLLCAPLHILDFYKFDIDVADENYLCKQFPSSNFIYYAINLSMKFQNKDHRLFKIYRTIDALLSKFIPCILFPIVTLILILEIRKAEIRRQKLESSSSSSTSKNSKNTSRLVLSLTLPFFIAELPLGIIFWLSQLDTINKNNELFYIFDGFEKLFSFILSATTATHMIICVFMSSQYRETALIVARFGHHFKKKEGTVVQVTLSS</sequence>
<dbReference type="PANTHER" id="PTHR22751">
    <property type="entry name" value="G-PROTEIN COUPLED RECEPTOR-RELATED"/>
    <property type="match status" value="1"/>
</dbReference>
<evidence type="ECO:0000259" key="6">
    <source>
        <dbReference type="PROSITE" id="PS50262"/>
    </source>
</evidence>
<dbReference type="AlphaFoldDB" id="E3MFS4"/>
<accession>E3MFS4</accession>
<evidence type="ECO:0000256" key="2">
    <source>
        <dbReference type="ARBA" id="ARBA00022692"/>
    </source>
</evidence>
<dbReference type="PROSITE" id="PS50262">
    <property type="entry name" value="G_PROTEIN_RECEP_F1_2"/>
    <property type="match status" value="1"/>
</dbReference>
<dbReference type="HOGENOM" id="CLU_043715_1_0_1"/>
<gene>
    <name evidence="7" type="ORF">CRE_24400</name>
</gene>
<dbReference type="STRING" id="31234.E3MFS4"/>
<comment type="subcellular location">
    <subcellularLocation>
        <location evidence="1">Membrane</location>
    </subcellularLocation>
</comment>
<dbReference type="PANTHER" id="PTHR22751:SF288">
    <property type="entry name" value="G-PROTEIN COUPLED RECEPTORS FAMILY 1 PROFILE DOMAIN-CONTAINING PROTEIN"/>
    <property type="match status" value="1"/>
</dbReference>
<dbReference type="EMBL" id="DS268442">
    <property type="protein sequence ID" value="EFP01298.1"/>
    <property type="molecule type" value="Genomic_DNA"/>
</dbReference>
<dbReference type="Pfam" id="PF10324">
    <property type="entry name" value="7TM_GPCR_Srw"/>
    <property type="match status" value="1"/>
</dbReference>
<evidence type="ECO:0000256" key="4">
    <source>
        <dbReference type="ARBA" id="ARBA00023136"/>
    </source>
</evidence>
<dbReference type="Gene3D" id="1.20.1070.10">
    <property type="entry name" value="Rhodopsin 7-helix transmembrane proteins"/>
    <property type="match status" value="1"/>
</dbReference>
<dbReference type="OrthoDB" id="5803557at2759"/>
<keyword evidence="4 5" id="KW-0472">Membrane</keyword>
<feature type="transmembrane region" description="Helical" evidence="5">
    <location>
        <begin position="65"/>
        <end position="84"/>
    </location>
</feature>
<keyword evidence="3 5" id="KW-1133">Transmembrane helix</keyword>
<evidence type="ECO:0000313" key="7">
    <source>
        <dbReference type="EMBL" id="EFP01298.1"/>
    </source>
</evidence>
<keyword evidence="2 5" id="KW-0812">Transmembrane</keyword>
<feature type="transmembrane region" description="Helical" evidence="5">
    <location>
        <begin position="277"/>
        <end position="300"/>
    </location>
</feature>
<reference evidence="7" key="1">
    <citation type="submission" date="2007-07" db="EMBL/GenBank/DDBJ databases">
        <title>PCAP assembly of the Caenorhabditis remanei genome.</title>
        <authorList>
            <consortium name="The Caenorhabditis remanei Sequencing Consortium"/>
            <person name="Wilson R.K."/>
        </authorList>
    </citation>
    <scope>NUCLEOTIDE SEQUENCE [LARGE SCALE GENOMIC DNA]</scope>
    <source>
        <strain evidence="7">PB4641</strain>
    </source>
</reference>
<dbReference type="GO" id="GO:0008528">
    <property type="term" value="F:G protein-coupled peptide receptor activity"/>
    <property type="evidence" value="ECO:0007669"/>
    <property type="project" value="InterPro"/>
</dbReference>
<dbReference type="Proteomes" id="UP000008281">
    <property type="component" value="Unassembled WGS sequence"/>
</dbReference>
<dbReference type="eggNOG" id="ENOG502TFE1">
    <property type="taxonomic scope" value="Eukaryota"/>
</dbReference>